<reference evidence="3" key="2">
    <citation type="submission" date="2020-04" db="EMBL/GenBank/DDBJ databases">
        <authorList>
            <person name="Liechti N."/>
            <person name="Schuerch N."/>
            <person name="Bruggmann R."/>
            <person name="Wittwer M."/>
        </authorList>
    </citation>
    <scope>NUCLEOTIDE SEQUENCE</scope>
    <source>
        <strain evidence="3">ATCC 30569</strain>
    </source>
</reference>
<feature type="compositionally biased region" description="Low complexity" evidence="1">
    <location>
        <begin position="114"/>
        <end position="128"/>
    </location>
</feature>
<dbReference type="Proteomes" id="UP000816034">
    <property type="component" value="Unassembled WGS sequence"/>
</dbReference>
<reference evidence="3 4" key="1">
    <citation type="journal article" date="2018" name="BMC Genomics">
        <title>The genome of Naegleria lovaniensis, the basis for a comparative approach to unravel pathogenicity factors of the human pathogenic amoeba N. fowleri.</title>
        <authorList>
            <person name="Liechti N."/>
            <person name="Schurch N."/>
            <person name="Bruggmann R."/>
            <person name="Wittwer M."/>
        </authorList>
    </citation>
    <scope>NUCLEOTIDE SEQUENCE [LARGE SCALE GENOMIC DNA]</scope>
    <source>
        <strain evidence="3 4">ATCC 30569</strain>
    </source>
</reference>
<protein>
    <submittedName>
        <fullName evidence="3">Uncharacterized protein</fullName>
    </submittedName>
</protein>
<proteinExistence type="predicted"/>
<dbReference type="AlphaFoldDB" id="A0AA88GWK0"/>
<dbReference type="GeneID" id="68092921"/>
<name>A0AA88GWK0_NAELO</name>
<accession>A0AA88GWK0</accession>
<evidence type="ECO:0000313" key="3">
    <source>
        <dbReference type="EMBL" id="KAG2392255.1"/>
    </source>
</evidence>
<feature type="region of interest" description="Disordered" evidence="1">
    <location>
        <begin position="290"/>
        <end position="326"/>
    </location>
</feature>
<feature type="compositionally biased region" description="Basic and acidic residues" evidence="1">
    <location>
        <begin position="302"/>
        <end position="319"/>
    </location>
</feature>
<dbReference type="RefSeq" id="XP_044552287.1">
    <property type="nucleotide sequence ID" value="XM_044694245.1"/>
</dbReference>
<dbReference type="EMBL" id="PYSW02000005">
    <property type="protein sequence ID" value="KAG2392255.1"/>
    <property type="molecule type" value="Genomic_DNA"/>
</dbReference>
<gene>
    <name evidence="2" type="ORF">C9374_000459</name>
    <name evidence="3" type="ORF">C9374_012507</name>
</gene>
<evidence type="ECO:0000313" key="4">
    <source>
        <dbReference type="Proteomes" id="UP000816034"/>
    </source>
</evidence>
<organism evidence="3 4">
    <name type="scientific">Naegleria lovaniensis</name>
    <name type="common">Amoeba</name>
    <dbReference type="NCBI Taxonomy" id="51637"/>
    <lineage>
        <taxon>Eukaryota</taxon>
        <taxon>Discoba</taxon>
        <taxon>Heterolobosea</taxon>
        <taxon>Tetramitia</taxon>
        <taxon>Eutetramitia</taxon>
        <taxon>Vahlkampfiidae</taxon>
        <taxon>Naegleria</taxon>
    </lineage>
</organism>
<evidence type="ECO:0000256" key="1">
    <source>
        <dbReference type="SAM" id="MobiDB-lite"/>
    </source>
</evidence>
<feature type="region of interest" description="Disordered" evidence="1">
    <location>
        <begin position="98"/>
        <end position="134"/>
    </location>
</feature>
<keyword evidence="4" id="KW-1185">Reference proteome</keyword>
<dbReference type="EMBL" id="PYSW02000010">
    <property type="protein sequence ID" value="KAG2388295.1"/>
    <property type="molecule type" value="Genomic_DNA"/>
</dbReference>
<feature type="compositionally biased region" description="Polar residues" evidence="1">
    <location>
        <begin position="290"/>
        <end position="301"/>
    </location>
</feature>
<sequence length="952" mass="109198">MSQFYPYQTNSQYSQPELPINSNQSLYWPTYQLIPNFQSPQYELSQINTNQSHDWPNSQQQLSQDYIDQPIFWPSYSWPSTFIPTPSPLLMTNNITTSESQRQQSPTITNNHASSSSLNESVSEPVSNFPTHSSSSKEFKWKQRLINQYNSSPPITSIVGKVCSNDRICLEETSSQLKARYFLDVKQHLGLTHITDDIVTNSFNYKCTDYFGDANYGTKTKRKEKLLQRLGGHDIICKMDQFKDIYEFLGMLWREGLLNEDRMKEEGLLDSMDYSMSKQQESCNEQTFFSKESNTMSQIKNHQTENHKKRNRNDNDNQNKKKTSARHFKLKENTLKQVLVKNRKVISNKAVDELRTEGHVKNLTPSPTLLHAQSTTDLICTDIFNVKVKELDGDRKIIYHSILPTVCCYVLQHKKWIGFMKKKQIQLCKEDQIDNKDLIVALNLDYAANSKLTTLTITVINSKCFGTGQSRAICVPLAIWSGDESEFIHVADHSRKEIEIIRKHGITIESNHCSIDVFLTMDLKALGVVCPGVKQGSWCPYCDTCSPICCKNHKPRTEDSLGCILGLPACNIIICVLHAKERLCENVLRITLSGVKEKDKFWDAVIKIKGLEGLQKVEDEEWNDVRMFLHGNTCNILLNNVGVMSPFFEKEQTQMLWDALKCLLNNIDKNASDQVISESLSLFWNIYVAAAQGFQGKCWYAHILAKHFLALKRRVRNVKQFETQAFESNHLEEKESIEGASSKGGGTPYSYYDYILSNTRDYLEHFSSNGIKVRSALGDNVDDNKDLLMETFCKKPIPTGVRSTIKLGQKGKLLAQVLFRKLRILFLSTVLPNTFMLCQPKRFKEKRKQEIASDYTVKVNDDESILQQLCYREEDTTVFENHSCSDQCVTVPKDYQHYTISTLNRVVPEGSNLNQYLEDETARTEGMLIPVAKAKRVEPAHALARRRKQRNK</sequence>
<evidence type="ECO:0000313" key="2">
    <source>
        <dbReference type="EMBL" id="KAG2388295.1"/>
    </source>
</evidence>
<comment type="caution">
    <text evidence="3">The sequence shown here is derived from an EMBL/GenBank/DDBJ whole genome shotgun (WGS) entry which is preliminary data.</text>
</comment>
<feature type="compositionally biased region" description="Polar residues" evidence="1">
    <location>
        <begin position="98"/>
        <end position="113"/>
    </location>
</feature>